<dbReference type="GO" id="GO:0004896">
    <property type="term" value="F:cytokine receptor activity"/>
    <property type="evidence" value="ECO:0007669"/>
    <property type="project" value="TreeGrafter"/>
</dbReference>
<dbReference type="InterPro" id="IPR013783">
    <property type="entry name" value="Ig-like_fold"/>
</dbReference>
<dbReference type="InterPro" id="IPR036116">
    <property type="entry name" value="FN3_sf"/>
</dbReference>
<evidence type="ECO:0000256" key="8">
    <source>
        <dbReference type="ARBA" id="ARBA00023180"/>
    </source>
</evidence>
<dbReference type="Proteomes" id="UP001274896">
    <property type="component" value="Unassembled WGS sequence"/>
</dbReference>
<evidence type="ECO:0000256" key="7">
    <source>
        <dbReference type="ARBA" id="ARBA00023170"/>
    </source>
</evidence>
<protein>
    <recommendedName>
        <fullName evidence="11">Fibronectin type-III domain-containing protein</fullName>
    </recommendedName>
</protein>
<evidence type="ECO:0000256" key="4">
    <source>
        <dbReference type="ARBA" id="ARBA00022989"/>
    </source>
</evidence>
<sequence>DSLVFDERCCRSCSSYFPGGATLELPHSPHTLQPMREVSQAKSFTLASINTAVSLQYWDALRPYIYYCRSPNMETFTCWWHPLDNSLQGDDNITYRLIYTLGNGPPTECPDYVSGGPNSCYFDTEHTMIWEVYCMNVTAHSSRGSFTSNEHCLDVAEIVEIDPPYNLTYTLINMTKNEAGCTVLVSWQYPIAQQVQIGWITLIYELRYRAVSEPDNWKVKERLREPHLELLGLPVGTYEVQVRCRSKNNHLWSKWSSPITIAIPSKHLPDHMFYALVLMITIVVIIFLIIGLGVIPQGKSIKAFLLPPIPKPCIRGIDPMLLKKGKMDEINHHFFSLQCYKAQHYCGESVYPVSMDEEVLLSRLSSMSSIQEDKEPQDIQNPDCTEDQELLHTPDIPSSDCQDPSFCSKETSDQTMTPETTLWVCPEKSPVQPELLSFPGMEYSMIVNPAPTNTSVPPNTQEFYTCVHGVTPSEMVQLVSCMSNSLKGGSAYFELKDKPEDDTKKLSQLAATLEKQVEVRSNEMFYPVKQDQNEYVVSLLP</sequence>
<feature type="non-terminal residue" evidence="12">
    <location>
        <position position="541"/>
    </location>
</feature>
<evidence type="ECO:0000313" key="13">
    <source>
        <dbReference type="Proteomes" id="UP001274896"/>
    </source>
</evidence>
<keyword evidence="3" id="KW-0732">Signal</keyword>
<dbReference type="PANTHER" id="PTHR23037:SF35">
    <property type="entry name" value="FIBRONECTIN TYPE-III DOMAIN-CONTAINING PROTEIN"/>
    <property type="match status" value="1"/>
</dbReference>
<evidence type="ECO:0000256" key="2">
    <source>
        <dbReference type="ARBA" id="ARBA00022692"/>
    </source>
</evidence>
<name>A0AAE0Q0M0_9TELE</name>
<comment type="subcellular location">
    <subcellularLocation>
        <location evidence="1">Membrane</location>
        <topology evidence="1">Single-pass type I membrane protein</topology>
    </subcellularLocation>
</comment>
<gene>
    <name evidence="12" type="ORF">QTP70_034963</name>
</gene>
<evidence type="ECO:0000313" key="12">
    <source>
        <dbReference type="EMBL" id="KAK3511300.1"/>
    </source>
</evidence>
<evidence type="ECO:0000259" key="11">
    <source>
        <dbReference type="PROSITE" id="PS50853"/>
    </source>
</evidence>
<evidence type="ECO:0000256" key="9">
    <source>
        <dbReference type="SAM" id="MobiDB-lite"/>
    </source>
</evidence>
<evidence type="ECO:0000256" key="6">
    <source>
        <dbReference type="ARBA" id="ARBA00023157"/>
    </source>
</evidence>
<evidence type="ECO:0000256" key="10">
    <source>
        <dbReference type="SAM" id="Phobius"/>
    </source>
</evidence>
<dbReference type="Pfam" id="PF09067">
    <property type="entry name" value="EpoR_lig-bind"/>
    <property type="match status" value="1"/>
</dbReference>
<proteinExistence type="predicted"/>
<dbReference type="AlphaFoldDB" id="A0AAE0Q0M0"/>
<dbReference type="SUPFAM" id="SSF49265">
    <property type="entry name" value="Fibronectin type III"/>
    <property type="match status" value="2"/>
</dbReference>
<evidence type="ECO:0000256" key="1">
    <source>
        <dbReference type="ARBA" id="ARBA00004479"/>
    </source>
</evidence>
<keyword evidence="4 10" id="KW-1133">Transmembrane helix</keyword>
<dbReference type="InterPro" id="IPR015152">
    <property type="entry name" value="Growth/epo_recpt_lig-bind"/>
</dbReference>
<feature type="domain" description="Fibronectin type-III" evidence="11">
    <location>
        <begin position="163"/>
        <end position="266"/>
    </location>
</feature>
<evidence type="ECO:0000256" key="5">
    <source>
        <dbReference type="ARBA" id="ARBA00023136"/>
    </source>
</evidence>
<dbReference type="Gene3D" id="2.60.40.10">
    <property type="entry name" value="Immunoglobulins"/>
    <property type="match status" value="2"/>
</dbReference>
<keyword evidence="2 10" id="KW-0812">Transmembrane</keyword>
<dbReference type="PANTHER" id="PTHR23037">
    <property type="entry name" value="CYTOKINE RECEPTOR"/>
    <property type="match status" value="1"/>
</dbReference>
<evidence type="ECO:0000256" key="3">
    <source>
        <dbReference type="ARBA" id="ARBA00022729"/>
    </source>
</evidence>
<dbReference type="InterPro" id="IPR003961">
    <property type="entry name" value="FN3_dom"/>
</dbReference>
<keyword evidence="8" id="KW-0325">Glycoprotein</keyword>
<dbReference type="GO" id="GO:0009897">
    <property type="term" value="C:external side of plasma membrane"/>
    <property type="evidence" value="ECO:0007669"/>
    <property type="project" value="TreeGrafter"/>
</dbReference>
<dbReference type="EMBL" id="JAUCMX010000025">
    <property type="protein sequence ID" value="KAK3511300.1"/>
    <property type="molecule type" value="Genomic_DNA"/>
</dbReference>
<keyword evidence="13" id="KW-1185">Reference proteome</keyword>
<comment type="caution">
    <text evidence="12">The sequence shown here is derived from an EMBL/GenBank/DDBJ whole genome shotgun (WGS) entry which is preliminary data.</text>
</comment>
<keyword evidence="7" id="KW-0675">Receptor</keyword>
<keyword evidence="5 10" id="KW-0472">Membrane</keyword>
<feature type="transmembrane region" description="Helical" evidence="10">
    <location>
        <begin position="272"/>
        <end position="295"/>
    </location>
</feature>
<dbReference type="CDD" id="cd00063">
    <property type="entry name" value="FN3"/>
    <property type="match status" value="1"/>
</dbReference>
<reference evidence="12" key="1">
    <citation type="submission" date="2023-06" db="EMBL/GenBank/DDBJ databases">
        <title>Male Hemibagrus guttatus genome.</title>
        <authorList>
            <person name="Bian C."/>
        </authorList>
    </citation>
    <scope>NUCLEOTIDE SEQUENCE</scope>
    <source>
        <strain evidence="12">Male_cb2023</strain>
        <tissue evidence="12">Muscle</tissue>
    </source>
</reference>
<keyword evidence="6" id="KW-1015">Disulfide bond</keyword>
<feature type="region of interest" description="Disordered" evidence="9">
    <location>
        <begin position="370"/>
        <end position="414"/>
    </location>
</feature>
<organism evidence="12 13">
    <name type="scientific">Hemibagrus guttatus</name>
    <dbReference type="NCBI Taxonomy" id="175788"/>
    <lineage>
        <taxon>Eukaryota</taxon>
        <taxon>Metazoa</taxon>
        <taxon>Chordata</taxon>
        <taxon>Craniata</taxon>
        <taxon>Vertebrata</taxon>
        <taxon>Euteleostomi</taxon>
        <taxon>Actinopterygii</taxon>
        <taxon>Neopterygii</taxon>
        <taxon>Teleostei</taxon>
        <taxon>Ostariophysi</taxon>
        <taxon>Siluriformes</taxon>
        <taxon>Bagridae</taxon>
        <taxon>Hemibagrus</taxon>
    </lineage>
</organism>
<dbReference type="PROSITE" id="PS50853">
    <property type="entry name" value="FN3"/>
    <property type="match status" value="1"/>
</dbReference>
<accession>A0AAE0Q0M0</accession>